<keyword evidence="3" id="KW-1185">Reference proteome</keyword>
<evidence type="ECO:0000313" key="3">
    <source>
        <dbReference type="Proteomes" id="UP001151760"/>
    </source>
</evidence>
<evidence type="ECO:0000256" key="1">
    <source>
        <dbReference type="SAM" id="MobiDB-lite"/>
    </source>
</evidence>
<dbReference type="InterPro" id="IPR012337">
    <property type="entry name" value="RNaseH-like_sf"/>
</dbReference>
<protein>
    <submittedName>
        <fullName evidence="2">Retrotransposon-related protein</fullName>
    </submittedName>
</protein>
<evidence type="ECO:0000313" key="2">
    <source>
        <dbReference type="EMBL" id="GJT11778.1"/>
    </source>
</evidence>
<sequence>MVPKFRCESLRCHSHDFVEVDLERRQTGEEAAISEMEIVYKLDSRAPVVKEALEKTPLSLGQSSSQGQSTIQAVESLFEYQLKKILYEKMHKSLTNLTHATHQELFDALTWSMLLDEANMEKGDKPDSVPKKRDRCDTSRLTDKQQGQLYQILITDDGNVLVDVETATLFTDPVLKSVIESLQQGKERKIGSGGKVFCILCPFQIDIFMDFIEALLVSQGKIVIMVVVDRLSKYAHFIPLRHPFTAAQVARAFLDNIYKLQGLHSTILSNRDKNCHSKDVAMGNFPLCDAQGLIAATPHKHFDRKLAKQGNKVVVYSLIQWSNSSEEDANWELLTDLEKRFPEFDIDP</sequence>
<dbReference type="InterPro" id="IPR036397">
    <property type="entry name" value="RNaseH_sf"/>
</dbReference>
<dbReference type="PANTHER" id="PTHR45835:SF104">
    <property type="entry name" value="PROTEIN NYNRIN-LIKE"/>
    <property type="match status" value="1"/>
</dbReference>
<dbReference type="Gene3D" id="3.30.420.10">
    <property type="entry name" value="Ribonuclease H-like superfamily/Ribonuclease H"/>
    <property type="match status" value="1"/>
</dbReference>
<accession>A0ABQ5BE95</accession>
<dbReference type="SUPFAM" id="SSF53098">
    <property type="entry name" value="Ribonuclease H-like"/>
    <property type="match status" value="1"/>
</dbReference>
<name>A0ABQ5BE95_9ASTR</name>
<dbReference type="PANTHER" id="PTHR45835">
    <property type="entry name" value="YALI0A06105P"/>
    <property type="match status" value="1"/>
</dbReference>
<feature type="region of interest" description="Disordered" evidence="1">
    <location>
        <begin position="121"/>
        <end position="140"/>
    </location>
</feature>
<organism evidence="2 3">
    <name type="scientific">Tanacetum coccineum</name>
    <dbReference type="NCBI Taxonomy" id="301880"/>
    <lineage>
        <taxon>Eukaryota</taxon>
        <taxon>Viridiplantae</taxon>
        <taxon>Streptophyta</taxon>
        <taxon>Embryophyta</taxon>
        <taxon>Tracheophyta</taxon>
        <taxon>Spermatophyta</taxon>
        <taxon>Magnoliopsida</taxon>
        <taxon>eudicotyledons</taxon>
        <taxon>Gunneridae</taxon>
        <taxon>Pentapetalae</taxon>
        <taxon>asterids</taxon>
        <taxon>campanulids</taxon>
        <taxon>Asterales</taxon>
        <taxon>Asteraceae</taxon>
        <taxon>Asteroideae</taxon>
        <taxon>Anthemideae</taxon>
        <taxon>Anthemidinae</taxon>
        <taxon>Tanacetum</taxon>
    </lineage>
</organism>
<proteinExistence type="predicted"/>
<gene>
    <name evidence="2" type="ORF">Tco_0858820</name>
</gene>
<dbReference type="EMBL" id="BQNB010013096">
    <property type="protein sequence ID" value="GJT11778.1"/>
    <property type="molecule type" value="Genomic_DNA"/>
</dbReference>
<reference evidence="2" key="1">
    <citation type="journal article" date="2022" name="Int. J. Mol. Sci.">
        <title>Draft Genome of Tanacetum Coccineum: Genomic Comparison of Closely Related Tanacetum-Family Plants.</title>
        <authorList>
            <person name="Yamashiro T."/>
            <person name="Shiraishi A."/>
            <person name="Nakayama K."/>
            <person name="Satake H."/>
        </authorList>
    </citation>
    <scope>NUCLEOTIDE SEQUENCE</scope>
</reference>
<dbReference type="Proteomes" id="UP001151760">
    <property type="component" value="Unassembled WGS sequence"/>
</dbReference>
<comment type="caution">
    <text evidence="2">The sequence shown here is derived from an EMBL/GenBank/DDBJ whole genome shotgun (WGS) entry which is preliminary data.</text>
</comment>
<reference evidence="2" key="2">
    <citation type="submission" date="2022-01" db="EMBL/GenBank/DDBJ databases">
        <authorList>
            <person name="Yamashiro T."/>
            <person name="Shiraishi A."/>
            <person name="Satake H."/>
            <person name="Nakayama K."/>
        </authorList>
    </citation>
    <scope>NUCLEOTIDE SEQUENCE</scope>
</reference>